<gene>
    <name evidence="8" type="ORF">FA046_10145</name>
</gene>
<keyword evidence="1" id="KW-0001">2Fe-2S</keyword>
<evidence type="ECO:0000256" key="4">
    <source>
        <dbReference type="ARBA" id="ARBA00023014"/>
    </source>
</evidence>
<dbReference type="PANTHER" id="PTHR21496:SF0">
    <property type="entry name" value="RIESKE DOMAIN-CONTAINING PROTEIN"/>
    <property type="match status" value="1"/>
</dbReference>
<dbReference type="GO" id="GO:0051537">
    <property type="term" value="F:2 iron, 2 sulfur cluster binding"/>
    <property type="evidence" value="ECO:0007669"/>
    <property type="project" value="UniProtKB-KW"/>
</dbReference>
<feature type="domain" description="Rieske" evidence="7">
    <location>
        <begin position="3"/>
        <end position="97"/>
    </location>
</feature>
<keyword evidence="9" id="KW-1185">Reference proteome</keyword>
<evidence type="ECO:0000259" key="7">
    <source>
        <dbReference type="PROSITE" id="PS51296"/>
    </source>
</evidence>
<comment type="cofactor">
    <cofactor evidence="5">
        <name>[2Fe-2S] cluster</name>
        <dbReference type="ChEBI" id="CHEBI:190135"/>
    </cofactor>
</comment>
<evidence type="ECO:0000313" key="8">
    <source>
        <dbReference type="EMBL" id="TKB97715.1"/>
    </source>
</evidence>
<keyword evidence="2" id="KW-0479">Metal-binding</keyword>
<dbReference type="RefSeq" id="WP_136826290.1">
    <property type="nucleotide sequence ID" value="NZ_SWBP01000003.1"/>
</dbReference>
<dbReference type="InterPro" id="IPR036922">
    <property type="entry name" value="Rieske_2Fe-2S_sf"/>
</dbReference>
<dbReference type="GO" id="GO:0046872">
    <property type="term" value="F:metal ion binding"/>
    <property type="evidence" value="ECO:0007669"/>
    <property type="project" value="UniProtKB-KW"/>
</dbReference>
<proteinExistence type="inferred from homology"/>
<evidence type="ECO:0000256" key="6">
    <source>
        <dbReference type="ARBA" id="ARBA00038001"/>
    </source>
</evidence>
<dbReference type="AlphaFoldDB" id="A0A4U1BY60"/>
<comment type="caution">
    <text evidence="8">The sequence shown here is derived from an EMBL/GenBank/DDBJ whole genome shotgun (WGS) entry which is preliminary data.</text>
</comment>
<dbReference type="EMBL" id="SWBP01000003">
    <property type="protein sequence ID" value="TKB97715.1"/>
    <property type="molecule type" value="Genomic_DNA"/>
</dbReference>
<keyword evidence="3" id="KW-0408">Iron</keyword>
<evidence type="ECO:0000256" key="1">
    <source>
        <dbReference type="ARBA" id="ARBA00022714"/>
    </source>
</evidence>
<evidence type="ECO:0000313" key="9">
    <source>
        <dbReference type="Proteomes" id="UP000308181"/>
    </source>
</evidence>
<dbReference type="SUPFAM" id="SSF50022">
    <property type="entry name" value="ISP domain"/>
    <property type="match status" value="1"/>
</dbReference>
<sequence>MKWFKIAETNKVDASIQKIKVNNQIICLINTNGKYVACNVKCPHAGADLSNGWLENNQIVCPFHRHKYDLNDGRGAAGQGDYLPVYKIEKRDDGLYIELPEKWWKRLFRI</sequence>
<dbReference type="PANTHER" id="PTHR21496">
    <property type="entry name" value="FERREDOXIN-RELATED"/>
    <property type="match status" value="1"/>
</dbReference>
<dbReference type="Pfam" id="PF00355">
    <property type="entry name" value="Rieske"/>
    <property type="match status" value="1"/>
</dbReference>
<name>A0A4U1BY60_9SPHI</name>
<evidence type="ECO:0000256" key="5">
    <source>
        <dbReference type="ARBA" id="ARBA00034078"/>
    </source>
</evidence>
<dbReference type="InterPro" id="IPR017941">
    <property type="entry name" value="Rieske_2Fe-2S"/>
</dbReference>
<evidence type="ECO:0000256" key="2">
    <source>
        <dbReference type="ARBA" id="ARBA00022723"/>
    </source>
</evidence>
<dbReference type="PROSITE" id="PS51296">
    <property type="entry name" value="RIESKE"/>
    <property type="match status" value="1"/>
</dbReference>
<dbReference type="OrthoDB" id="593800at2"/>
<keyword evidence="4" id="KW-0411">Iron-sulfur</keyword>
<dbReference type="Gene3D" id="2.102.10.10">
    <property type="entry name" value="Rieske [2Fe-2S] iron-sulphur domain"/>
    <property type="match status" value="1"/>
</dbReference>
<dbReference type="Proteomes" id="UP000308181">
    <property type="component" value="Unassembled WGS sequence"/>
</dbReference>
<reference evidence="8 9" key="1">
    <citation type="submission" date="2019-04" db="EMBL/GenBank/DDBJ databases">
        <title>Pedobacter sp. AR-3-17 sp. nov., isolated from Arctic soil.</title>
        <authorList>
            <person name="Dahal R.H."/>
            <person name="Kim D.-U."/>
        </authorList>
    </citation>
    <scope>NUCLEOTIDE SEQUENCE [LARGE SCALE GENOMIC DNA]</scope>
    <source>
        <strain evidence="8 9">AR-3-17</strain>
    </source>
</reference>
<evidence type="ECO:0000256" key="3">
    <source>
        <dbReference type="ARBA" id="ARBA00023004"/>
    </source>
</evidence>
<protein>
    <submittedName>
        <fullName evidence="8">Rieske (2Fe-2S) protein</fullName>
    </submittedName>
</protein>
<comment type="similarity">
    <text evidence="6">Belongs to the bacterial ring-hydroxylating dioxygenase ferredoxin component family.</text>
</comment>
<accession>A0A4U1BY60</accession>
<dbReference type="CDD" id="cd03467">
    <property type="entry name" value="Rieske"/>
    <property type="match status" value="1"/>
</dbReference>
<organism evidence="8 9">
    <name type="scientific">Pedobacter cryophilus</name>
    <dbReference type="NCBI Taxonomy" id="2571271"/>
    <lineage>
        <taxon>Bacteria</taxon>
        <taxon>Pseudomonadati</taxon>
        <taxon>Bacteroidota</taxon>
        <taxon>Sphingobacteriia</taxon>
        <taxon>Sphingobacteriales</taxon>
        <taxon>Sphingobacteriaceae</taxon>
        <taxon>Pedobacter</taxon>
    </lineage>
</organism>